<feature type="domain" description="NadR/Ttd14 AAA" evidence="1">
    <location>
        <begin position="9"/>
        <end position="170"/>
    </location>
</feature>
<keyword evidence="2" id="KW-0067">ATP-binding</keyword>
<dbReference type="Proteomes" id="UP000008514">
    <property type="component" value="Chromosome"/>
</dbReference>
<dbReference type="STRING" id="313595.P700755_003706"/>
<keyword evidence="2" id="KW-0547">Nucleotide-binding</keyword>
<dbReference type="RefSeq" id="WP_015025837.1">
    <property type="nucleotide sequence ID" value="NC_018721.1"/>
</dbReference>
<sequence length="182" mass="21297">MKIKSVKNLLIGGPSTGKSTVIEALSDLGYFCFPEISREVTLEARQLGIEHLFLDDPLRFSEMLLKGRIKQFEEAETLDTRHVFMDRGIPDVTAYMDHFQEDYPKEFQKANKTHVYDNVFLFPIWNDIYTQDNERFEDLDLAESLQDSLVKTYRDLGYPLIEVPKTRIHVRMNFILNSIKTK</sequence>
<dbReference type="SUPFAM" id="SSF52540">
    <property type="entry name" value="P-loop containing nucleoside triphosphate hydrolases"/>
    <property type="match status" value="1"/>
</dbReference>
<name>K4IIU9_PSYTT</name>
<protein>
    <submittedName>
        <fullName evidence="2">ATP-binding protein, P-loop_NTPase superfamily</fullName>
    </submittedName>
</protein>
<dbReference type="GO" id="GO:0005524">
    <property type="term" value="F:ATP binding"/>
    <property type="evidence" value="ECO:0007669"/>
    <property type="project" value="UniProtKB-KW"/>
</dbReference>
<dbReference type="KEGG" id="ptq:P700755_003706"/>
<dbReference type="Pfam" id="PF13521">
    <property type="entry name" value="AAA_28"/>
    <property type="match status" value="1"/>
</dbReference>
<evidence type="ECO:0000313" key="2">
    <source>
        <dbReference type="EMBL" id="AFU70294.1"/>
    </source>
</evidence>
<keyword evidence="3" id="KW-1185">Reference proteome</keyword>
<dbReference type="Gene3D" id="3.40.50.300">
    <property type="entry name" value="P-loop containing nucleotide triphosphate hydrolases"/>
    <property type="match status" value="1"/>
</dbReference>
<reference evidence="2" key="1">
    <citation type="submission" date="2006-03" db="EMBL/GenBank/DDBJ databases">
        <authorList>
            <person name="Bowman J."/>
            <person name="Ferriera S."/>
            <person name="Johnson J."/>
            <person name="Kravitz S."/>
            <person name="Halpern A."/>
            <person name="Remington K."/>
            <person name="Beeson K."/>
            <person name="Tran B."/>
            <person name="Rogers Y.-H."/>
            <person name="Friedman R."/>
            <person name="Venter J.C."/>
        </authorList>
    </citation>
    <scope>NUCLEOTIDE SEQUENCE [LARGE SCALE GENOMIC DNA]</scope>
    <source>
        <strain evidence="2">ATCC 700755</strain>
    </source>
</reference>
<evidence type="ECO:0000259" key="1">
    <source>
        <dbReference type="Pfam" id="PF13521"/>
    </source>
</evidence>
<dbReference type="HOGENOM" id="CLU_114480_0_0_10"/>
<reference evidence="2" key="2">
    <citation type="submission" date="2012-09" db="EMBL/GenBank/DDBJ databases">
        <title>The complete sequence of Psychroflexus torquis an extreme psychrophile from sea-ice that is stimulated by light.</title>
        <authorList>
            <person name="Feng S."/>
            <person name="Powell S.M."/>
            <person name="Bowman J.P."/>
        </authorList>
    </citation>
    <scope>NUCLEOTIDE SEQUENCE [LARGE SCALE GENOMIC DNA]</scope>
    <source>
        <strain evidence="2">ATCC 700755</strain>
    </source>
</reference>
<organism evidence="2 3">
    <name type="scientific">Psychroflexus torquis (strain ATCC 700755 / CIP 106069 / ACAM 623)</name>
    <dbReference type="NCBI Taxonomy" id="313595"/>
    <lineage>
        <taxon>Bacteria</taxon>
        <taxon>Pseudomonadati</taxon>
        <taxon>Bacteroidota</taxon>
        <taxon>Flavobacteriia</taxon>
        <taxon>Flavobacteriales</taxon>
        <taxon>Flavobacteriaceae</taxon>
        <taxon>Psychroflexus</taxon>
    </lineage>
</organism>
<evidence type="ECO:0000313" key="3">
    <source>
        <dbReference type="Proteomes" id="UP000008514"/>
    </source>
</evidence>
<dbReference type="OrthoDB" id="5638848at2"/>
<dbReference type="InterPro" id="IPR027417">
    <property type="entry name" value="P-loop_NTPase"/>
</dbReference>
<dbReference type="EMBL" id="CP003879">
    <property type="protein sequence ID" value="AFU70294.1"/>
    <property type="molecule type" value="Genomic_DNA"/>
</dbReference>
<dbReference type="AlphaFoldDB" id="K4IIU9"/>
<dbReference type="InterPro" id="IPR038727">
    <property type="entry name" value="NadR/Ttd14_AAA_dom"/>
</dbReference>
<accession>K4IIU9</accession>
<gene>
    <name evidence="2" type="ordered locus">P700755_003706</name>
</gene>
<dbReference type="eggNOG" id="COG3911">
    <property type="taxonomic scope" value="Bacteria"/>
</dbReference>
<proteinExistence type="predicted"/>